<gene>
    <name evidence="2" type="ORF">GYA55_14075</name>
</gene>
<evidence type="ECO:0000313" key="2">
    <source>
        <dbReference type="EMBL" id="NMC64287.1"/>
    </source>
</evidence>
<dbReference type="InterPro" id="IPR018658">
    <property type="entry name" value="DUF2089"/>
</dbReference>
<dbReference type="Pfam" id="PF09862">
    <property type="entry name" value="DUF2089"/>
    <property type="match status" value="1"/>
</dbReference>
<dbReference type="AlphaFoldDB" id="A0A7X9ILI5"/>
<dbReference type="EMBL" id="JAAZON010000639">
    <property type="protein sequence ID" value="NMC64287.1"/>
    <property type="molecule type" value="Genomic_DNA"/>
</dbReference>
<sequence length="96" mass="10964">MQSLPKWLEGLNEEDLNFLKKFILASGSLKDLATSYGVTYPTIRLRLDRLIDKVKILDTTESESDFERVLRACFVDGKLDSSTFELLKKAHQKANV</sequence>
<proteinExistence type="predicted"/>
<accession>A0A7X9ILI5</accession>
<protein>
    <submittedName>
        <fullName evidence="2">DUF2089 domain-containing protein</fullName>
    </submittedName>
</protein>
<evidence type="ECO:0000313" key="3">
    <source>
        <dbReference type="Proteomes" id="UP000524246"/>
    </source>
</evidence>
<comment type="caution">
    <text evidence="2">The sequence shown here is derived from an EMBL/GenBank/DDBJ whole genome shotgun (WGS) entry which is preliminary data.</text>
</comment>
<feature type="domain" description="DUF2089" evidence="1">
    <location>
        <begin position="11"/>
        <end position="55"/>
    </location>
</feature>
<name>A0A7X9ILI5_9DELT</name>
<evidence type="ECO:0000259" key="1">
    <source>
        <dbReference type="Pfam" id="PF09862"/>
    </source>
</evidence>
<dbReference type="Proteomes" id="UP000524246">
    <property type="component" value="Unassembled WGS sequence"/>
</dbReference>
<reference evidence="2 3" key="1">
    <citation type="journal article" date="2020" name="Biotechnol. Biofuels">
        <title>New insights from the biogas microbiome by comprehensive genome-resolved metagenomics of nearly 1600 species originating from multiple anaerobic digesters.</title>
        <authorList>
            <person name="Campanaro S."/>
            <person name="Treu L."/>
            <person name="Rodriguez-R L.M."/>
            <person name="Kovalovszki A."/>
            <person name="Ziels R.M."/>
            <person name="Maus I."/>
            <person name="Zhu X."/>
            <person name="Kougias P.G."/>
            <person name="Basile A."/>
            <person name="Luo G."/>
            <person name="Schluter A."/>
            <person name="Konstantinidis K.T."/>
            <person name="Angelidaki I."/>
        </authorList>
    </citation>
    <scope>NUCLEOTIDE SEQUENCE [LARGE SCALE GENOMIC DNA]</scope>
    <source>
        <strain evidence="2">AS27yjCOA_65</strain>
    </source>
</reference>
<organism evidence="2 3">
    <name type="scientific">SAR324 cluster bacterium</name>
    <dbReference type="NCBI Taxonomy" id="2024889"/>
    <lineage>
        <taxon>Bacteria</taxon>
        <taxon>Deltaproteobacteria</taxon>
        <taxon>SAR324 cluster</taxon>
    </lineage>
</organism>